<dbReference type="Gene3D" id="3.20.20.100">
    <property type="entry name" value="NADP-dependent oxidoreductase domain"/>
    <property type="match status" value="1"/>
</dbReference>
<keyword evidence="3" id="KW-0560">Oxidoreductase</keyword>
<protein>
    <recommendedName>
        <fullName evidence="4">NADP-dependent oxidoreductase domain-containing protein</fullName>
    </recommendedName>
</protein>
<dbReference type="InterPro" id="IPR018170">
    <property type="entry name" value="Aldo/ket_reductase_CS"/>
</dbReference>
<evidence type="ECO:0000256" key="2">
    <source>
        <dbReference type="ARBA" id="ARBA00022857"/>
    </source>
</evidence>
<evidence type="ECO:0000313" key="5">
    <source>
        <dbReference type="EMBL" id="CAL1711152.1"/>
    </source>
</evidence>
<dbReference type="Pfam" id="PF00248">
    <property type="entry name" value="Aldo_ket_red"/>
    <property type="match status" value="1"/>
</dbReference>
<proteinExistence type="inferred from homology"/>
<gene>
    <name evidence="5" type="ORF">GFSPODELE1_LOCUS8207</name>
</gene>
<dbReference type="Proteomes" id="UP001497453">
    <property type="component" value="Chromosome 6"/>
</dbReference>
<evidence type="ECO:0000313" key="6">
    <source>
        <dbReference type="Proteomes" id="UP001497453"/>
    </source>
</evidence>
<dbReference type="InterPro" id="IPR036812">
    <property type="entry name" value="NAD(P)_OxRdtase_dom_sf"/>
</dbReference>
<comment type="similarity">
    <text evidence="1">Belongs to the aldo/keto reductase family.</text>
</comment>
<evidence type="ECO:0000259" key="4">
    <source>
        <dbReference type="Pfam" id="PF00248"/>
    </source>
</evidence>
<accession>A0ABP1DTK0</accession>
<dbReference type="EMBL" id="OZ037949">
    <property type="protein sequence ID" value="CAL1711152.1"/>
    <property type="molecule type" value="Genomic_DNA"/>
</dbReference>
<dbReference type="CDD" id="cd19071">
    <property type="entry name" value="AKR_AKR1-5-like"/>
    <property type="match status" value="1"/>
</dbReference>
<feature type="domain" description="NADP-dependent oxidoreductase" evidence="4">
    <location>
        <begin position="48"/>
        <end position="284"/>
    </location>
</feature>
<dbReference type="InterPro" id="IPR023210">
    <property type="entry name" value="NADP_OxRdtase_dom"/>
</dbReference>
<sequence>MYHGRRGQLTSMTAVAAKIPHFTLNNGVKVPSVGMGCWMGQPGGGEIVEEMCKNALKVGYRHFDTAFGYGNEEHVGKAIRESKIPREEIFVTTKLTNKHHHCVKEGLEMSLRNLGLDYIDLYLMHWPQAEIDDRVLDPDEHPTFIDTWKDMEKLLESGKVRAIGVSNFSIKLLDKLLPQCTVVPATNQVQLHPCLPQSELKIYCEDHGIILTAYSPFGQYNPLFFTDSDFLHIASRHEATPAQIAISWAVQRGTIVIPKSSNFERMKQNISLVTLTEEEMETINLLHKKPGMHRSLLTHYAAEGRIFGWTYEQLGWPLGHDGRVIESATD</sequence>
<dbReference type="PRINTS" id="PR00069">
    <property type="entry name" value="ALDKETRDTASE"/>
</dbReference>
<reference evidence="6" key="1">
    <citation type="submission" date="2024-04" db="EMBL/GenBank/DDBJ databases">
        <authorList>
            <person name="Shaw F."/>
            <person name="Minotto A."/>
        </authorList>
    </citation>
    <scope>NUCLEOTIDE SEQUENCE [LARGE SCALE GENOMIC DNA]</scope>
</reference>
<dbReference type="PROSITE" id="PS00062">
    <property type="entry name" value="ALDOKETO_REDUCTASE_2"/>
    <property type="match status" value="1"/>
</dbReference>
<keyword evidence="6" id="KW-1185">Reference proteome</keyword>
<evidence type="ECO:0000256" key="3">
    <source>
        <dbReference type="ARBA" id="ARBA00023002"/>
    </source>
</evidence>
<dbReference type="InterPro" id="IPR020471">
    <property type="entry name" value="AKR"/>
</dbReference>
<dbReference type="PANTHER" id="PTHR43827:SF3">
    <property type="entry name" value="NADP-DEPENDENT OXIDOREDUCTASE DOMAIN-CONTAINING PROTEIN"/>
    <property type="match status" value="1"/>
</dbReference>
<evidence type="ECO:0000256" key="1">
    <source>
        <dbReference type="ARBA" id="ARBA00007905"/>
    </source>
</evidence>
<organism evidence="5 6">
    <name type="scientific">Somion occarium</name>
    <dbReference type="NCBI Taxonomy" id="3059160"/>
    <lineage>
        <taxon>Eukaryota</taxon>
        <taxon>Fungi</taxon>
        <taxon>Dikarya</taxon>
        <taxon>Basidiomycota</taxon>
        <taxon>Agaricomycotina</taxon>
        <taxon>Agaricomycetes</taxon>
        <taxon>Polyporales</taxon>
        <taxon>Cerrenaceae</taxon>
        <taxon>Somion</taxon>
    </lineage>
</organism>
<dbReference type="PROSITE" id="PS00063">
    <property type="entry name" value="ALDOKETO_REDUCTASE_3"/>
    <property type="match status" value="1"/>
</dbReference>
<dbReference type="PANTHER" id="PTHR43827">
    <property type="entry name" value="2,5-DIKETO-D-GLUCONIC ACID REDUCTASE"/>
    <property type="match status" value="1"/>
</dbReference>
<dbReference type="SUPFAM" id="SSF51430">
    <property type="entry name" value="NAD(P)-linked oxidoreductase"/>
    <property type="match status" value="1"/>
</dbReference>
<name>A0ABP1DTK0_9APHY</name>
<keyword evidence="2" id="KW-0521">NADP</keyword>
<dbReference type="PROSITE" id="PS00798">
    <property type="entry name" value="ALDOKETO_REDUCTASE_1"/>
    <property type="match status" value="1"/>
</dbReference>
<dbReference type="PIRSF" id="PIRSF000097">
    <property type="entry name" value="AKR"/>
    <property type="match status" value="1"/>
</dbReference>